<keyword evidence="1" id="KW-0812">Transmembrane</keyword>
<evidence type="ECO:0000313" key="3">
    <source>
        <dbReference type="Proteomes" id="UP000664521"/>
    </source>
</evidence>
<accession>A0A8H3EMK1</accession>
<feature type="transmembrane region" description="Helical" evidence="1">
    <location>
        <begin position="149"/>
        <end position="173"/>
    </location>
</feature>
<dbReference type="PANTHER" id="PTHR32251">
    <property type="entry name" value="3-OXO-5-ALPHA-STEROID 4-DEHYDROGENASE"/>
    <property type="match status" value="1"/>
</dbReference>
<name>A0A8H3EMK1_9LECA</name>
<feature type="transmembrane region" description="Helical" evidence="1">
    <location>
        <begin position="83"/>
        <end position="101"/>
    </location>
</feature>
<dbReference type="Proteomes" id="UP000664521">
    <property type="component" value="Unassembled WGS sequence"/>
</dbReference>
<dbReference type="EMBL" id="CAJPDS010000007">
    <property type="protein sequence ID" value="CAF9909229.1"/>
    <property type="molecule type" value="Genomic_DNA"/>
</dbReference>
<protein>
    <recommendedName>
        <fullName evidence="4">Steroid 5-alpha reductase C-terminal domain-containing protein</fullName>
    </recommendedName>
</protein>
<organism evidence="2 3">
    <name type="scientific">Heterodermia speciosa</name>
    <dbReference type="NCBI Taxonomy" id="116794"/>
    <lineage>
        <taxon>Eukaryota</taxon>
        <taxon>Fungi</taxon>
        <taxon>Dikarya</taxon>
        <taxon>Ascomycota</taxon>
        <taxon>Pezizomycotina</taxon>
        <taxon>Lecanoromycetes</taxon>
        <taxon>OSLEUM clade</taxon>
        <taxon>Lecanoromycetidae</taxon>
        <taxon>Caliciales</taxon>
        <taxon>Physciaceae</taxon>
        <taxon>Heterodermia</taxon>
    </lineage>
</organism>
<keyword evidence="3" id="KW-1185">Reference proteome</keyword>
<feature type="transmembrane region" description="Helical" evidence="1">
    <location>
        <begin position="53"/>
        <end position="71"/>
    </location>
</feature>
<proteinExistence type="predicted"/>
<dbReference type="Pfam" id="PF06966">
    <property type="entry name" value="DUF1295"/>
    <property type="match status" value="1"/>
</dbReference>
<evidence type="ECO:0008006" key="4">
    <source>
        <dbReference type="Google" id="ProtNLM"/>
    </source>
</evidence>
<dbReference type="OrthoDB" id="201504at2759"/>
<comment type="caution">
    <text evidence="2">The sequence shown here is derived from an EMBL/GenBank/DDBJ whole genome shotgun (WGS) entry which is preliminary data.</text>
</comment>
<dbReference type="GO" id="GO:0016020">
    <property type="term" value="C:membrane"/>
    <property type="evidence" value="ECO:0007669"/>
    <property type="project" value="TreeGrafter"/>
</dbReference>
<dbReference type="Gene3D" id="1.20.120.1630">
    <property type="match status" value="1"/>
</dbReference>
<dbReference type="PANTHER" id="PTHR32251:SF23">
    <property type="entry name" value="3-OXO-5-ALPHA-STEROID 4-DEHYDROGENASE (DUF1295)"/>
    <property type="match status" value="1"/>
</dbReference>
<dbReference type="AlphaFoldDB" id="A0A8H3EMK1"/>
<dbReference type="InterPro" id="IPR010721">
    <property type="entry name" value="UstE-like"/>
</dbReference>
<evidence type="ECO:0000313" key="2">
    <source>
        <dbReference type="EMBL" id="CAF9909229.1"/>
    </source>
</evidence>
<reference evidence="2" key="1">
    <citation type="submission" date="2021-03" db="EMBL/GenBank/DDBJ databases">
        <authorList>
            <person name="Tagirdzhanova G."/>
        </authorList>
    </citation>
    <scope>NUCLEOTIDE SEQUENCE</scope>
</reference>
<evidence type="ECO:0000256" key="1">
    <source>
        <dbReference type="SAM" id="Phobius"/>
    </source>
</evidence>
<gene>
    <name evidence="2" type="ORF">HETSPECPRED_008885</name>
</gene>
<keyword evidence="1" id="KW-1133">Transmembrane helix</keyword>
<sequence>MSLPVIKSLADCADFEKTVVPYIPQFYDIFQQVLESVTNPQALKILYVSTNPLISAFSISLFLSPIFLLAAEINRNYSQVDRFWSLLPTFYNAHFVLYAHLLGLPTARLDAVLITSVIWSSRLTFNYWRKGGYSIGSEDYRWEVLREYLSPPLFLVFDVVFISLAQNILLFSVSMPTYLMLLAAKKSGDHLDAGDLGFSAVMVAFVALSFAADQQQWNFQSAKQKYRKTAKAPTQYHREDLDRGFNVVGLWSWSRHPNFAAEQSVWVTLYAWSCYATKTYYNWTGVGAICYLCLFQASTWFTELISAKKYPEYQEYQKRVGKFYPKLVANLPGDFSDQYSKKTDSKSQ</sequence>
<keyword evidence="1" id="KW-0472">Membrane</keyword>